<dbReference type="CDD" id="cd01335">
    <property type="entry name" value="Radical_SAM"/>
    <property type="match status" value="1"/>
</dbReference>
<dbReference type="Proteomes" id="UP000287243">
    <property type="component" value="Chromosome"/>
</dbReference>
<evidence type="ECO:0000256" key="1">
    <source>
        <dbReference type="ARBA" id="ARBA00022691"/>
    </source>
</evidence>
<dbReference type="InterPro" id="IPR058240">
    <property type="entry name" value="rSAM_sf"/>
</dbReference>
<evidence type="ECO:0000313" key="8">
    <source>
        <dbReference type="Proteomes" id="UP000287243"/>
    </source>
</evidence>
<dbReference type="RefSeq" id="WP_128699535.1">
    <property type="nucleotide sequence ID" value="NZ_CP019384.1"/>
</dbReference>
<dbReference type="InterPro" id="IPR007197">
    <property type="entry name" value="rSAM"/>
</dbReference>
<keyword evidence="3 5" id="KW-0408">Iron</keyword>
<dbReference type="Pfam" id="PF04055">
    <property type="entry name" value="Radical_SAM"/>
    <property type="match status" value="1"/>
</dbReference>
<keyword evidence="4 5" id="KW-0411">Iron-sulfur</keyword>
<reference evidence="7 8" key="1">
    <citation type="submission" date="2017-01" db="EMBL/GenBank/DDBJ databases">
        <title>First insights into the biology of 'candidatus Vampirococcus archaeovorus'.</title>
        <authorList>
            <person name="Kizina J."/>
            <person name="Jordan S."/>
            <person name="Stueber K."/>
            <person name="Reinhardt R."/>
            <person name="Harder J."/>
        </authorList>
    </citation>
    <scope>NUCLEOTIDE SEQUENCE [LARGE SCALE GENOMIC DNA]</scope>
    <source>
        <strain evidence="7 8">LiM</strain>
    </source>
</reference>
<dbReference type="GO" id="GO:0051536">
    <property type="term" value="F:iron-sulfur cluster binding"/>
    <property type="evidence" value="ECO:0007669"/>
    <property type="project" value="UniProtKB-KW"/>
</dbReference>
<feature type="binding site" evidence="5">
    <location>
        <position position="87"/>
    </location>
    <ligand>
        <name>[4Fe-4S] cluster</name>
        <dbReference type="ChEBI" id="CHEBI:49883"/>
        <note>4Fe-4S-S-AdoMet</note>
    </ligand>
</feature>
<dbReference type="EMBL" id="CP019384">
    <property type="protein sequence ID" value="QAT16894.1"/>
    <property type="molecule type" value="Genomic_DNA"/>
</dbReference>
<gene>
    <name evidence="7" type="ORF">BU251_03675</name>
</gene>
<name>A0A410P4I4_VELA1</name>
<dbReference type="PANTHER" id="PTHR43075:SF1">
    <property type="entry name" value="FORMATE LYASE ACTIVATING ENZYME, PUTATIVE (AFU_ORTHOLOGUE AFUA_2G15630)-RELATED"/>
    <property type="match status" value="1"/>
</dbReference>
<evidence type="ECO:0000259" key="6">
    <source>
        <dbReference type="Pfam" id="PF04055"/>
    </source>
</evidence>
<evidence type="ECO:0000256" key="5">
    <source>
        <dbReference type="PIRSR" id="PIRSR004869-50"/>
    </source>
</evidence>
<dbReference type="OrthoDB" id="9781783at2"/>
<protein>
    <submittedName>
        <fullName evidence="7">Radical SAM protein</fullName>
    </submittedName>
</protein>
<keyword evidence="1 5" id="KW-0949">S-adenosyl-L-methionine</keyword>
<dbReference type="AlphaFoldDB" id="A0A410P4I4"/>
<feature type="domain" description="Radical SAM core" evidence="6">
    <location>
        <begin position="78"/>
        <end position="209"/>
    </location>
</feature>
<sequence length="319" mass="36008">MAYPSYIDAYKQGVLAQKSKEALRMLEHCMICPRRCGTNRLRDEQGFCRTGRLAVTCSYFAHHGEEPPISGERGSGTIFFSRCNLRCLYCQNYQFSQKDEGRPMEARELADGMLSLQKEGCHNINVVTPTHVMPQILEALLLAVGDGLDIPIVYNTSGYELPETLKILEGIVDIYLPDMRYSNEEAARIFSGAADYPAVNREAIKEMHRQAGAAIFNDDGSIRKGMIIRHLVLPEDISGTEEILRFIAEEISCETYVSLMSQYFPAYLADKHPPLDRRLRLEEFEEAAANLKKFGLNNGWIQESGGLQRFAGTHIKRNT</sequence>
<feature type="binding site" evidence="5">
    <location>
        <position position="90"/>
    </location>
    <ligand>
        <name>[4Fe-4S] cluster</name>
        <dbReference type="ChEBI" id="CHEBI:49883"/>
        <note>4Fe-4S-S-AdoMet</note>
    </ligand>
</feature>
<dbReference type="GO" id="GO:0003824">
    <property type="term" value="F:catalytic activity"/>
    <property type="evidence" value="ECO:0007669"/>
    <property type="project" value="InterPro"/>
</dbReference>
<dbReference type="Gene3D" id="3.20.20.70">
    <property type="entry name" value="Aldolase class I"/>
    <property type="match status" value="1"/>
</dbReference>
<evidence type="ECO:0000256" key="2">
    <source>
        <dbReference type="ARBA" id="ARBA00022723"/>
    </source>
</evidence>
<keyword evidence="8" id="KW-1185">Reference proteome</keyword>
<dbReference type="InterPro" id="IPR013785">
    <property type="entry name" value="Aldolase_TIM"/>
</dbReference>
<feature type="binding site" evidence="5">
    <location>
        <position position="83"/>
    </location>
    <ligand>
        <name>[4Fe-4S] cluster</name>
        <dbReference type="ChEBI" id="CHEBI:49883"/>
        <note>4Fe-4S-S-AdoMet</note>
    </ligand>
</feature>
<dbReference type="SFLD" id="SFLDG01099">
    <property type="entry name" value="Uncharacterised_Radical_SAM_Su"/>
    <property type="match status" value="1"/>
</dbReference>
<evidence type="ECO:0000256" key="4">
    <source>
        <dbReference type="ARBA" id="ARBA00023014"/>
    </source>
</evidence>
<evidence type="ECO:0000256" key="3">
    <source>
        <dbReference type="ARBA" id="ARBA00023004"/>
    </source>
</evidence>
<dbReference type="InterPro" id="IPR040085">
    <property type="entry name" value="MJ0674-like"/>
</dbReference>
<dbReference type="SFLD" id="SFLDS00029">
    <property type="entry name" value="Radical_SAM"/>
    <property type="match status" value="1"/>
</dbReference>
<dbReference type="PANTHER" id="PTHR43075">
    <property type="entry name" value="FORMATE LYASE ACTIVATING ENZYME, PUTATIVE (AFU_ORTHOLOGUE AFUA_2G15630)-RELATED"/>
    <property type="match status" value="1"/>
</dbReference>
<dbReference type="SUPFAM" id="SSF102114">
    <property type="entry name" value="Radical SAM enzymes"/>
    <property type="match status" value="1"/>
</dbReference>
<dbReference type="PIRSF" id="PIRSF004869">
    <property type="entry name" value="PflX_prd"/>
    <property type="match status" value="1"/>
</dbReference>
<comment type="cofactor">
    <cofactor evidence="5">
        <name>[4Fe-4S] cluster</name>
        <dbReference type="ChEBI" id="CHEBI:49883"/>
    </cofactor>
    <text evidence="5">Binds 1 [4Fe-4S] cluster. The cluster is coordinated with 3 cysteines and an exchangeable S-adenosyl-L-methionine.</text>
</comment>
<dbReference type="InterPro" id="IPR016431">
    <property type="entry name" value="Pyrv-formate_lyase-activ_prd"/>
</dbReference>
<keyword evidence="2 5" id="KW-0479">Metal-binding</keyword>
<accession>A0A410P4I4</accession>
<organism evidence="7 8">
    <name type="scientific">Velamenicoccus archaeovorus</name>
    <dbReference type="NCBI Taxonomy" id="1930593"/>
    <lineage>
        <taxon>Bacteria</taxon>
        <taxon>Pseudomonadati</taxon>
        <taxon>Candidatus Omnitrophota</taxon>
        <taxon>Candidatus Velamenicoccus</taxon>
    </lineage>
</organism>
<proteinExistence type="predicted"/>
<evidence type="ECO:0000313" key="7">
    <source>
        <dbReference type="EMBL" id="QAT16894.1"/>
    </source>
</evidence>
<dbReference type="GO" id="GO:0046872">
    <property type="term" value="F:metal ion binding"/>
    <property type="evidence" value="ECO:0007669"/>
    <property type="project" value="UniProtKB-KW"/>
</dbReference>
<dbReference type="KEGG" id="vai:BU251_03675"/>